<comment type="caution">
    <text evidence="1">The sequence shown here is derived from an EMBL/GenBank/DDBJ whole genome shotgun (WGS) entry which is preliminary data.</text>
</comment>
<gene>
    <name evidence="1" type="ORF">EJB05_27925</name>
</gene>
<dbReference type="AlphaFoldDB" id="A0A5J9UNK5"/>
<sequence length="77" mass="8478">MAGRPRKTPTTPVGNAGLKRKLKAYCPNSTAVYLMIMLLNDIDNEAGPQVMGSGTVVEVMGIKFWAPTVYKSFRLKF</sequence>
<accession>A0A5J9UNK5</accession>
<keyword evidence="2" id="KW-1185">Reference proteome</keyword>
<organism evidence="1 2">
    <name type="scientific">Eragrostis curvula</name>
    <name type="common">weeping love grass</name>
    <dbReference type="NCBI Taxonomy" id="38414"/>
    <lineage>
        <taxon>Eukaryota</taxon>
        <taxon>Viridiplantae</taxon>
        <taxon>Streptophyta</taxon>
        <taxon>Embryophyta</taxon>
        <taxon>Tracheophyta</taxon>
        <taxon>Spermatophyta</taxon>
        <taxon>Magnoliopsida</taxon>
        <taxon>Liliopsida</taxon>
        <taxon>Poales</taxon>
        <taxon>Poaceae</taxon>
        <taxon>PACMAD clade</taxon>
        <taxon>Chloridoideae</taxon>
        <taxon>Eragrostideae</taxon>
        <taxon>Eragrostidinae</taxon>
        <taxon>Eragrostis</taxon>
    </lineage>
</organism>
<name>A0A5J9UNK5_9POAL</name>
<dbReference type="Proteomes" id="UP000324897">
    <property type="component" value="Chromosome 2"/>
</dbReference>
<protein>
    <submittedName>
        <fullName evidence="1">Uncharacterized protein</fullName>
    </submittedName>
</protein>
<dbReference type="Gramene" id="TVU25429">
    <property type="protein sequence ID" value="TVU25429"/>
    <property type="gene ID" value="EJB05_27925"/>
</dbReference>
<reference evidence="1 2" key="1">
    <citation type="journal article" date="2019" name="Sci. Rep.">
        <title>A high-quality genome of Eragrostis curvula grass provides insights into Poaceae evolution and supports new strategies to enhance forage quality.</title>
        <authorList>
            <person name="Carballo J."/>
            <person name="Santos B.A.C.M."/>
            <person name="Zappacosta D."/>
            <person name="Garbus I."/>
            <person name="Selva J.P."/>
            <person name="Gallo C.A."/>
            <person name="Diaz A."/>
            <person name="Albertini E."/>
            <person name="Caccamo M."/>
            <person name="Echenique V."/>
        </authorList>
    </citation>
    <scope>NUCLEOTIDE SEQUENCE [LARGE SCALE GENOMIC DNA]</scope>
    <source>
        <strain evidence="2">cv. Victoria</strain>
        <tissue evidence="1">Leaf</tissue>
    </source>
</reference>
<feature type="non-terminal residue" evidence="1">
    <location>
        <position position="1"/>
    </location>
</feature>
<evidence type="ECO:0000313" key="2">
    <source>
        <dbReference type="Proteomes" id="UP000324897"/>
    </source>
</evidence>
<dbReference type="EMBL" id="RWGY01000013">
    <property type="protein sequence ID" value="TVU25429.1"/>
    <property type="molecule type" value="Genomic_DNA"/>
</dbReference>
<evidence type="ECO:0000313" key="1">
    <source>
        <dbReference type="EMBL" id="TVU25429.1"/>
    </source>
</evidence>
<proteinExistence type="predicted"/>